<dbReference type="OrthoDB" id="2423701at2759"/>
<evidence type="ECO:0000313" key="2">
    <source>
        <dbReference type="Proteomes" id="UP000531561"/>
    </source>
</evidence>
<proteinExistence type="predicted"/>
<organism evidence="1 2">
    <name type="scientific">Botrytis fragariae</name>
    <dbReference type="NCBI Taxonomy" id="1964551"/>
    <lineage>
        <taxon>Eukaryota</taxon>
        <taxon>Fungi</taxon>
        <taxon>Dikarya</taxon>
        <taxon>Ascomycota</taxon>
        <taxon>Pezizomycotina</taxon>
        <taxon>Leotiomycetes</taxon>
        <taxon>Helotiales</taxon>
        <taxon>Sclerotiniaceae</taxon>
        <taxon>Botrytis</taxon>
    </lineage>
</organism>
<dbReference type="Proteomes" id="UP000531561">
    <property type="component" value="Unassembled WGS sequence"/>
</dbReference>
<dbReference type="RefSeq" id="XP_037192583.1">
    <property type="nucleotide sequence ID" value="XM_037335488.1"/>
</dbReference>
<dbReference type="EMBL" id="JABFCT010000008">
    <property type="protein sequence ID" value="KAF5873637.1"/>
    <property type="molecule type" value="Genomic_DNA"/>
</dbReference>
<sequence>MEWFYALFFRLAIPYNSDLSVSATITFSPLTLTITFRLIAHLRSIARPSRHSPNPVTEVKREHAEKHICTLPFIQETGTLERLFEPLLPLSLPSLPVIPKKNVIFKYKFRLTNVRLKQTHPMRIFNVALVFCDYDVLEKCGKILEVTFLKDLRKLLDTSWGDEKDARYEGATIEDLRKIGVIA</sequence>
<keyword evidence="2" id="KW-1185">Reference proteome</keyword>
<evidence type="ECO:0000313" key="1">
    <source>
        <dbReference type="EMBL" id="KAF5873637.1"/>
    </source>
</evidence>
<dbReference type="AlphaFoldDB" id="A0A8H6AU17"/>
<name>A0A8H6AU17_9HELO</name>
<protein>
    <submittedName>
        <fullName evidence="1">Uncharacterized protein</fullName>
    </submittedName>
</protein>
<dbReference type="GeneID" id="59259180"/>
<accession>A0A8H6AU17</accession>
<reference evidence="1 2" key="1">
    <citation type="journal article" date="2020" name="Phytopathology">
        <title>A high-quality genome resource of Botrytis fragariae, a new and rapidly spreading fungal pathogen causing strawberry gray mold in the U.S.A.</title>
        <authorList>
            <person name="Wu Y."/>
            <person name="Saski C.A."/>
            <person name="Schnabel G."/>
            <person name="Xiao S."/>
            <person name="Hu M."/>
        </authorList>
    </citation>
    <scope>NUCLEOTIDE SEQUENCE [LARGE SCALE GENOMIC DNA]</scope>
    <source>
        <strain evidence="1 2">BVB16</strain>
    </source>
</reference>
<gene>
    <name evidence="1" type="ORF">Bfra_005101</name>
</gene>
<comment type="caution">
    <text evidence="1">The sequence shown here is derived from an EMBL/GenBank/DDBJ whole genome shotgun (WGS) entry which is preliminary data.</text>
</comment>